<name>A0ABY8DD41_9HYPH</name>
<dbReference type="Pfam" id="PF13188">
    <property type="entry name" value="PAS_8"/>
    <property type="match status" value="2"/>
</dbReference>
<gene>
    <name evidence="8" type="ORF">PZN02_003304</name>
</gene>
<dbReference type="InterPro" id="IPR003661">
    <property type="entry name" value="HisK_dim/P_dom"/>
</dbReference>
<protein>
    <recommendedName>
        <fullName evidence="2">histidine kinase</fullName>
        <ecNumber evidence="2">2.7.13.3</ecNumber>
    </recommendedName>
</protein>
<dbReference type="SMART" id="SM00091">
    <property type="entry name" value="PAS"/>
    <property type="match status" value="3"/>
</dbReference>
<dbReference type="SUPFAM" id="SSF55874">
    <property type="entry name" value="ATPase domain of HSP90 chaperone/DNA topoisomerase II/histidine kinase"/>
    <property type="match status" value="1"/>
</dbReference>
<dbReference type="InterPro" id="IPR000014">
    <property type="entry name" value="PAS"/>
</dbReference>
<dbReference type="InterPro" id="IPR004358">
    <property type="entry name" value="Sig_transdc_His_kin-like_C"/>
</dbReference>
<dbReference type="SUPFAM" id="SSF55785">
    <property type="entry name" value="PYP-like sensor domain (PAS domain)"/>
    <property type="match status" value="2"/>
</dbReference>
<dbReference type="InterPro" id="IPR035965">
    <property type="entry name" value="PAS-like_dom_sf"/>
</dbReference>
<dbReference type="NCBIfam" id="TIGR00229">
    <property type="entry name" value="sensory_box"/>
    <property type="match status" value="1"/>
</dbReference>
<feature type="domain" description="Histidine kinase" evidence="6">
    <location>
        <begin position="486"/>
        <end position="709"/>
    </location>
</feature>
<evidence type="ECO:0000313" key="8">
    <source>
        <dbReference type="EMBL" id="WEX86966.1"/>
    </source>
</evidence>
<dbReference type="EMBL" id="CP120373">
    <property type="protein sequence ID" value="WEX86966.1"/>
    <property type="molecule type" value="Genomic_DNA"/>
</dbReference>
<evidence type="ECO:0000256" key="5">
    <source>
        <dbReference type="SAM" id="Phobius"/>
    </source>
</evidence>
<dbReference type="CDD" id="cd00130">
    <property type="entry name" value="PAS"/>
    <property type="match status" value="2"/>
</dbReference>
<dbReference type="InterPro" id="IPR001789">
    <property type="entry name" value="Sig_transdc_resp-reg_receiver"/>
</dbReference>
<dbReference type="Pfam" id="PF02518">
    <property type="entry name" value="HATPase_c"/>
    <property type="match status" value="1"/>
</dbReference>
<keyword evidence="3 4" id="KW-0597">Phosphoprotein</keyword>
<dbReference type="Proteomes" id="UP001229355">
    <property type="component" value="Chromosome 1"/>
</dbReference>
<dbReference type="InterPro" id="IPR003594">
    <property type="entry name" value="HATPase_dom"/>
</dbReference>
<dbReference type="InterPro" id="IPR005467">
    <property type="entry name" value="His_kinase_dom"/>
</dbReference>
<evidence type="ECO:0000259" key="7">
    <source>
        <dbReference type="PROSITE" id="PS50110"/>
    </source>
</evidence>
<dbReference type="Gene3D" id="1.10.287.130">
    <property type="match status" value="1"/>
</dbReference>
<keyword evidence="5" id="KW-0812">Transmembrane</keyword>
<dbReference type="SMART" id="SM00388">
    <property type="entry name" value="HisKA"/>
    <property type="match status" value="1"/>
</dbReference>
<dbReference type="InterPro" id="IPR036097">
    <property type="entry name" value="HisK_dim/P_sf"/>
</dbReference>
<dbReference type="Gene3D" id="3.30.565.10">
    <property type="entry name" value="Histidine kinase-like ATPase, C-terminal domain"/>
    <property type="match status" value="1"/>
</dbReference>
<evidence type="ECO:0000256" key="2">
    <source>
        <dbReference type="ARBA" id="ARBA00012438"/>
    </source>
</evidence>
<evidence type="ECO:0000259" key="6">
    <source>
        <dbReference type="PROSITE" id="PS50109"/>
    </source>
</evidence>
<dbReference type="InterPro" id="IPR036890">
    <property type="entry name" value="HATPase_C_sf"/>
</dbReference>
<comment type="catalytic activity">
    <reaction evidence="1">
        <text>ATP + protein L-histidine = ADP + protein N-phospho-L-histidine.</text>
        <dbReference type="EC" id="2.7.13.3"/>
    </reaction>
</comment>
<dbReference type="Gene3D" id="3.30.450.20">
    <property type="entry name" value="PAS domain"/>
    <property type="match status" value="2"/>
</dbReference>
<feature type="domain" description="Response regulatory" evidence="7">
    <location>
        <begin position="751"/>
        <end position="867"/>
    </location>
</feature>
<dbReference type="EC" id="2.7.13.3" evidence="2"/>
<dbReference type="InterPro" id="IPR011006">
    <property type="entry name" value="CheY-like_superfamily"/>
</dbReference>
<organism evidence="8 9">
    <name type="scientific">Sinorhizobium garamanticum</name>
    <dbReference type="NCBI Taxonomy" id="680247"/>
    <lineage>
        <taxon>Bacteria</taxon>
        <taxon>Pseudomonadati</taxon>
        <taxon>Pseudomonadota</taxon>
        <taxon>Alphaproteobacteria</taxon>
        <taxon>Hyphomicrobiales</taxon>
        <taxon>Rhizobiaceae</taxon>
        <taxon>Sinorhizobium/Ensifer group</taxon>
        <taxon>Sinorhizobium</taxon>
    </lineage>
</organism>
<dbReference type="PANTHER" id="PTHR43065:SF42">
    <property type="entry name" value="TWO-COMPONENT SENSOR PPRA"/>
    <property type="match status" value="1"/>
</dbReference>
<evidence type="ECO:0000313" key="9">
    <source>
        <dbReference type="Proteomes" id="UP001229355"/>
    </source>
</evidence>
<dbReference type="SMART" id="SM00448">
    <property type="entry name" value="REC"/>
    <property type="match status" value="1"/>
</dbReference>
<dbReference type="SMART" id="SM00387">
    <property type="entry name" value="HATPase_c"/>
    <property type="match status" value="1"/>
</dbReference>
<feature type="modified residue" description="4-aspartylphosphate" evidence="4">
    <location>
        <position position="802"/>
    </location>
</feature>
<evidence type="ECO:0000256" key="1">
    <source>
        <dbReference type="ARBA" id="ARBA00000085"/>
    </source>
</evidence>
<proteinExistence type="predicted"/>
<dbReference type="SUPFAM" id="SSF52172">
    <property type="entry name" value="CheY-like"/>
    <property type="match status" value="1"/>
</dbReference>
<dbReference type="PRINTS" id="PR00344">
    <property type="entry name" value="BCTRLSENSOR"/>
</dbReference>
<dbReference type="PANTHER" id="PTHR43065">
    <property type="entry name" value="SENSOR HISTIDINE KINASE"/>
    <property type="match status" value="1"/>
</dbReference>
<dbReference type="SUPFAM" id="SSF47384">
    <property type="entry name" value="Homodimeric domain of signal transducing histidine kinase"/>
    <property type="match status" value="1"/>
</dbReference>
<feature type="transmembrane region" description="Helical" evidence="5">
    <location>
        <begin position="56"/>
        <end position="76"/>
    </location>
</feature>
<dbReference type="Gene3D" id="3.40.50.2300">
    <property type="match status" value="1"/>
</dbReference>
<keyword evidence="9" id="KW-1185">Reference proteome</keyword>
<dbReference type="NCBIfam" id="NF046020">
    <property type="entry name" value="HisKinCckABruc"/>
    <property type="match status" value="1"/>
</dbReference>
<dbReference type="PROSITE" id="PS50109">
    <property type="entry name" value="HIS_KIN"/>
    <property type="match status" value="1"/>
</dbReference>
<reference evidence="8 9" key="1">
    <citation type="submission" date="2023-03" db="EMBL/GenBank/DDBJ databases">
        <authorList>
            <person name="Kaur S."/>
            <person name="Espinosa-Saiz D."/>
            <person name="Velazquez E."/>
            <person name="Menendez E."/>
            <person name="diCenzo G.C."/>
        </authorList>
    </citation>
    <scope>NUCLEOTIDE SEQUENCE [LARGE SCALE GENOMIC DNA]</scope>
    <source>
        <strain evidence="8 9">LMG 24692</strain>
    </source>
</reference>
<sequence length="869" mass="94839">MTKLRQSGDYQMPVVDRGVRPGTVLRIILLAIVLTASAAAFVVFKNQLENEIVLGILGVLAMVGIFFLVSSVIGFIEVMPQTRPDELARAFLDAHEDGTIVTDRRGRIIYANAAYGALTGAKSAAGVQSLETILSRNREATEAIYRLTNGLHEGKKGHEEFRLLKPLANGASVASGAHWFRLKARVLPLEDSDRNPLYLWQIADITAERDDQERFFKELQNAIDYLDHAPAGFFSAGRKGEIFYINATLADWLGIDLTKFQPGSVSIADVVAGEGLALVQSVQAEPGLKKTKVLDLDLRKTNGQSLPVRLIHRVSSTRDGAPGESRTIVMSREDDDGDQSASNAAMRFTRFFNNTPMAIASVDGDGRILRTNAPFLKLFAGLVSQDDVERGALIETVVHKSERNRLQDALAAAKDRQGDIAPIDALHPSDEARHFRFYVNAVIDQSDQAPEEAAIIYALEITEQKALETQMAQTQKMNAVGTLAGGIAHDFNNVLTAILLSSDHLLLSARPADATFADLMEIKRNANRAAVLVRQLLAFSRKQTMRPTVLNLTDVIGDLRMLVDRMTGTNVKVEVDYGRDLWPVKTDLGQFEQVLLNLAVNARDAMPEGGTITLRTRNLPASEVAALGRRELPEDDFVMVEVADQGTGIPQEIMDKIFEPFFTTKEVGKGTGLGLSMVYGIVKQSGGYIYPESEVGKGTTFRILLPRHVEEVAAEASSATEVAMPAASNLVVAPAPKAESEPADLTGDSAVVLLVEDEEAVRRGGKRMLETRGYTVHEAGSGVEALDIMEELNGAVDIVVSDVVMPEMDGPTLLRELRKKYPDLKFIFVSGYAEDAFARNLPADAKFGFLPKPFSLKQLAVAVREMLDS</sequence>
<evidence type="ECO:0000256" key="4">
    <source>
        <dbReference type="PROSITE-ProRule" id="PRU00169"/>
    </source>
</evidence>
<keyword evidence="5" id="KW-0472">Membrane</keyword>
<dbReference type="Pfam" id="PF00072">
    <property type="entry name" value="Response_reg"/>
    <property type="match status" value="1"/>
</dbReference>
<accession>A0ABY8DD41</accession>
<dbReference type="CDD" id="cd00082">
    <property type="entry name" value="HisKA"/>
    <property type="match status" value="1"/>
</dbReference>
<dbReference type="RefSeq" id="WP_280659037.1">
    <property type="nucleotide sequence ID" value="NZ_CP120373.1"/>
</dbReference>
<evidence type="ECO:0000256" key="3">
    <source>
        <dbReference type="ARBA" id="ARBA00022553"/>
    </source>
</evidence>
<dbReference type="PROSITE" id="PS50110">
    <property type="entry name" value="RESPONSE_REGULATORY"/>
    <property type="match status" value="1"/>
</dbReference>
<feature type="transmembrane region" description="Helical" evidence="5">
    <location>
        <begin position="24"/>
        <end position="44"/>
    </location>
</feature>
<keyword evidence="5" id="KW-1133">Transmembrane helix</keyword>